<reference evidence="2" key="1">
    <citation type="journal article" date="2019" name="Int. J. Syst. Evol. Microbiol.">
        <title>The Global Catalogue of Microorganisms (GCM) 10K type strain sequencing project: providing services to taxonomists for standard genome sequencing and annotation.</title>
        <authorList>
            <consortium name="The Broad Institute Genomics Platform"/>
            <consortium name="The Broad Institute Genome Sequencing Center for Infectious Disease"/>
            <person name="Wu L."/>
            <person name="Ma J."/>
        </authorList>
    </citation>
    <scope>NUCLEOTIDE SEQUENCE [LARGE SCALE GENOMIC DNA]</scope>
    <source>
        <strain evidence="2">KCTC 23707</strain>
    </source>
</reference>
<evidence type="ECO:0000313" key="1">
    <source>
        <dbReference type="EMBL" id="MFD2258816.1"/>
    </source>
</evidence>
<keyword evidence="2" id="KW-1185">Reference proteome</keyword>
<dbReference type="Proteomes" id="UP001597373">
    <property type="component" value="Unassembled WGS sequence"/>
</dbReference>
<name>A0ABW5DGR7_9HYPH</name>
<protein>
    <submittedName>
        <fullName evidence="1">Uncharacterized protein</fullName>
    </submittedName>
</protein>
<comment type="caution">
    <text evidence="1">The sequence shown here is derived from an EMBL/GenBank/DDBJ whole genome shotgun (WGS) entry which is preliminary data.</text>
</comment>
<accession>A0ABW5DGR7</accession>
<evidence type="ECO:0000313" key="2">
    <source>
        <dbReference type="Proteomes" id="UP001597373"/>
    </source>
</evidence>
<proteinExistence type="predicted"/>
<organism evidence="1 2">
    <name type="scientific">Chelativorans composti</name>
    <dbReference type="NCBI Taxonomy" id="768533"/>
    <lineage>
        <taxon>Bacteria</taxon>
        <taxon>Pseudomonadati</taxon>
        <taxon>Pseudomonadota</taxon>
        <taxon>Alphaproteobacteria</taxon>
        <taxon>Hyphomicrobiales</taxon>
        <taxon>Phyllobacteriaceae</taxon>
        <taxon>Chelativorans</taxon>
    </lineage>
</organism>
<sequence>MEVDESVEAEIDALLAKGEYSSVVDALLAIPPRADMSGDAWQKLIHERMQFRVSRMMRKTLEGDHQNRPGVQA</sequence>
<dbReference type="EMBL" id="JBHUIR010000015">
    <property type="protein sequence ID" value="MFD2258816.1"/>
    <property type="molecule type" value="Genomic_DNA"/>
</dbReference>
<dbReference type="RefSeq" id="WP_345098829.1">
    <property type="nucleotide sequence ID" value="NZ_BAABGS010000019.1"/>
</dbReference>
<gene>
    <name evidence="1" type="ORF">ACFSMZ_03450</name>
</gene>